<evidence type="ECO:0000256" key="1">
    <source>
        <dbReference type="SAM" id="MobiDB-lite"/>
    </source>
</evidence>
<feature type="region of interest" description="Disordered" evidence="1">
    <location>
        <begin position="1"/>
        <end position="49"/>
    </location>
</feature>
<keyword evidence="3" id="KW-1185">Reference proteome</keyword>
<name>A0AAD5Q4J3_PYTIN</name>
<proteinExistence type="predicted"/>
<dbReference type="EMBL" id="JAKCXM010000269">
    <property type="protein sequence ID" value="KAJ0397049.1"/>
    <property type="molecule type" value="Genomic_DNA"/>
</dbReference>
<feature type="compositionally biased region" description="Basic and acidic residues" evidence="1">
    <location>
        <begin position="20"/>
        <end position="36"/>
    </location>
</feature>
<reference evidence="2" key="1">
    <citation type="submission" date="2021-12" db="EMBL/GenBank/DDBJ databases">
        <title>Prjna785345.</title>
        <authorList>
            <person name="Rujirawat T."/>
            <person name="Krajaejun T."/>
        </authorList>
    </citation>
    <scope>NUCLEOTIDE SEQUENCE</scope>
    <source>
        <strain evidence="2">Pi057C3</strain>
    </source>
</reference>
<gene>
    <name evidence="2" type="ORF">P43SY_010033</name>
</gene>
<dbReference type="AlphaFoldDB" id="A0AAD5Q4J3"/>
<protein>
    <submittedName>
        <fullName evidence="2">Uncharacterized protein</fullName>
    </submittedName>
</protein>
<dbReference type="Proteomes" id="UP001209570">
    <property type="component" value="Unassembled WGS sequence"/>
</dbReference>
<feature type="compositionally biased region" description="Low complexity" evidence="1">
    <location>
        <begin position="1"/>
        <end position="15"/>
    </location>
</feature>
<evidence type="ECO:0000313" key="3">
    <source>
        <dbReference type="Proteomes" id="UP001209570"/>
    </source>
</evidence>
<sequence>MNDPGGSPARSPSRLRPARKLSDQAQRARERARKNDDDDDDEFATDKSRFAAPRNDGAVDAIVVLAHVKDKIIPVHCGFGTQQVQWLGHVAIARYDEQRHEGWRALGVPTQILRDGKDALRFTDLICDVLPTHSHVYLTTSLGG</sequence>
<organism evidence="2 3">
    <name type="scientific">Pythium insidiosum</name>
    <name type="common">Pythiosis disease agent</name>
    <dbReference type="NCBI Taxonomy" id="114742"/>
    <lineage>
        <taxon>Eukaryota</taxon>
        <taxon>Sar</taxon>
        <taxon>Stramenopiles</taxon>
        <taxon>Oomycota</taxon>
        <taxon>Peronosporomycetes</taxon>
        <taxon>Pythiales</taxon>
        <taxon>Pythiaceae</taxon>
        <taxon>Pythium</taxon>
    </lineage>
</organism>
<accession>A0AAD5Q4J3</accession>
<comment type="caution">
    <text evidence="2">The sequence shown here is derived from an EMBL/GenBank/DDBJ whole genome shotgun (WGS) entry which is preliminary data.</text>
</comment>
<evidence type="ECO:0000313" key="2">
    <source>
        <dbReference type="EMBL" id="KAJ0397049.1"/>
    </source>
</evidence>